<dbReference type="RefSeq" id="WP_232055947.1">
    <property type="nucleotide sequence ID" value="NZ_LR593887.1"/>
</dbReference>
<dbReference type="InParanoid" id="A0A6C2YKJ3"/>
<evidence type="ECO:0000313" key="4">
    <source>
        <dbReference type="Proteomes" id="UP000464378"/>
    </source>
</evidence>
<gene>
    <name evidence="3" type="ORF">GMBLW1_25280</name>
</gene>
<dbReference type="Proteomes" id="UP000464378">
    <property type="component" value="Chromosome"/>
</dbReference>
<dbReference type="EMBL" id="LR586016">
    <property type="protein sequence ID" value="VIP01432.1"/>
    <property type="molecule type" value="Genomic_DNA"/>
</dbReference>
<dbReference type="AlphaFoldDB" id="A0A6C2YKJ3"/>
<dbReference type="EMBL" id="LR593887">
    <property type="protein sequence ID" value="VTR98388.1"/>
    <property type="molecule type" value="Genomic_DNA"/>
</dbReference>
<keyword evidence="4" id="KW-1185">Reference proteome</keyword>
<organism evidence="3">
    <name type="scientific">Tuwongella immobilis</name>
    <dbReference type="NCBI Taxonomy" id="692036"/>
    <lineage>
        <taxon>Bacteria</taxon>
        <taxon>Pseudomonadati</taxon>
        <taxon>Planctomycetota</taxon>
        <taxon>Planctomycetia</taxon>
        <taxon>Gemmatales</taxon>
        <taxon>Gemmataceae</taxon>
        <taxon>Tuwongella</taxon>
    </lineage>
</organism>
<feature type="transmembrane region" description="Helical" evidence="2">
    <location>
        <begin position="39"/>
        <end position="60"/>
    </location>
</feature>
<evidence type="ECO:0000256" key="2">
    <source>
        <dbReference type="SAM" id="Phobius"/>
    </source>
</evidence>
<protein>
    <recommendedName>
        <fullName evidence="5">PepSY domain-containing protein</fullName>
    </recommendedName>
</protein>
<evidence type="ECO:0000256" key="1">
    <source>
        <dbReference type="SAM" id="MobiDB-lite"/>
    </source>
</evidence>
<keyword evidence="2" id="KW-0812">Transmembrane</keyword>
<evidence type="ECO:0008006" key="5">
    <source>
        <dbReference type="Google" id="ProtNLM"/>
    </source>
</evidence>
<feature type="transmembrane region" description="Helical" evidence="2">
    <location>
        <begin position="314"/>
        <end position="334"/>
    </location>
</feature>
<keyword evidence="2" id="KW-0472">Membrane</keyword>
<evidence type="ECO:0000313" key="3">
    <source>
        <dbReference type="EMBL" id="VIP01432.1"/>
    </source>
</evidence>
<sequence>MDQLDSPVPIPTATITKPKYVPPPRPLSRRILQVIRRGHLYVGLMLFPWAILYGVTGFLFNHPTLFADAPTVRFSPADLQGTPLESPPSPQQQAEAVLAALNAQQQPTEAYGMGGDPACYSARDTFVATVKAADRSFFVVYEPLSNSGTIRETTTRVLAEKAPFATGRAEPPRQRGMGMGGPMQHQHGGISIPDSIIERIQSAIPTLLQRHGFPSGAVTVTTAPDIRFPVMVGEQLWTAKYNPITTAVTGTVGEPQNELTVRTFLLRLHLTRGYPGEISTKWYWAIGVDAIAVVLCFWGVSGLLMWWQIKATRLPGLIVLAVSAITATSLGIAMHDILSR</sequence>
<feature type="transmembrane region" description="Helical" evidence="2">
    <location>
        <begin position="282"/>
        <end position="307"/>
    </location>
</feature>
<accession>A0A6C2YKJ3</accession>
<keyword evidence="2" id="KW-1133">Transmembrane helix</keyword>
<name>A0A6C2YKJ3_9BACT</name>
<dbReference type="KEGG" id="tim:GMBLW1_25280"/>
<reference evidence="3" key="1">
    <citation type="submission" date="2019-04" db="EMBL/GenBank/DDBJ databases">
        <authorList>
            <consortium name="Science for Life Laboratories"/>
        </authorList>
    </citation>
    <scope>NUCLEOTIDE SEQUENCE</scope>
    <source>
        <strain evidence="3">MBLW1</strain>
    </source>
</reference>
<feature type="region of interest" description="Disordered" evidence="1">
    <location>
        <begin position="166"/>
        <end position="185"/>
    </location>
</feature>
<proteinExistence type="predicted"/>